<gene>
    <name evidence="2" type="ORF">KHLLAP_LOCUS11023</name>
</gene>
<protein>
    <submittedName>
        <fullName evidence="2">Uu.00g095240.m01.CDS01</fullName>
    </submittedName>
</protein>
<sequence>MATFHPFNRFPIELRQAIWDVYLDYECNKGRLVLLLGDARRVRPTEHLRSPLLSVNRESRDYALKMWYTVALPVFPTVPIPLEWTEIVSSEIMSDFWALHRMVNPTEVPGDAQGTIHISPTHDTFLLVDSIDWAIFQKKKLKTGTIGQLVPERRITGPLPLDVCAKILKSMDVYEYCIDEQTGRYTDENDERFPEPINFCQLSIKDLVAKYEKNGMIYYKKKFMELQTDGQAKDVWKSRFAHSSDMEYR</sequence>
<dbReference type="AlphaFoldDB" id="A0AAI8VTP2"/>
<evidence type="ECO:0000313" key="3">
    <source>
        <dbReference type="Proteomes" id="UP001295740"/>
    </source>
</evidence>
<dbReference type="EMBL" id="CAUWAG010000017">
    <property type="protein sequence ID" value="CAJ2510555.1"/>
    <property type="molecule type" value="Genomic_DNA"/>
</dbReference>
<comment type="caution">
    <text evidence="2">The sequence shown here is derived from an EMBL/GenBank/DDBJ whole genome shotgun (WGS) entry which is preliminary data.</text>
</comment>
<accession>A0AAI8VTP2</accession>
<evidence type="ECO:0000313" key="2">
    <source>
        <dbReference type="EMBL" id="CAJ2510555.1"/>
    </source>
</evidence>
<dbReference type="InterPro" id="IPR045518">
    <property type="entry name" value="2EXR"/>
</dbReference>
<dbReference type="Pfam" id="PF20150">
    <property type="entry name" value="2EXR"/>
    <property type="match status" value="1"/>
</dbReference>
<organism evidence="2 3">
    <name type="scientific">Anthostomella pinea</name>
    <dbReference type="NCBI Taxonomy" id="933095"/>
    <lineage>
        <taxon>Eukaryota</taxon>
        <taxon>Fungi</taxon>
        <taxon>Dikarya</taxon>
        <taxon>Ascomycota</taxon>
        <taxon>Pezizomycotina</taxon>
        <taxon>Sordariomycetes</taxon>
        <taxon>Xylariomycetidae</taxon>
        <taxon>Xylariales</taxon>
        <taxon>Xylariaceae</taxon>
        <taxon>Anthostomella</taxon>
    </lineage>
</organism>
<reference evidence="2" key="1">
    <citation type="submission" date="2023-10" db="EMBL/GenBank/DDBJ databases">
        <authorList>
            <person name="Hackl T."/>
        </authorList>
    </citation>
    <scope>NUCLEOTIDE SEQUENCE</scope>
</reference>
<proteinExistence type="predicted"/>
<keyword evidence="3" id="KW-1185">Reference proteome</keyword>
<name>A0AAI8VTP2_9PEZI</name>
<dbReference type="Proteomes" id="UP001295740">
    <property type="component" value="Unassembled WGS sequence"/>
</dbReference>
<feature type="domain" description="2EXR" evidence="1">
    <location>
        <begin position="4"/>
        <end position="123"/>
    </location>
</feature>
<evidence type="ECO:0000259" key="1">
    <source>
        <dbReference type="Pfam" id="PF20150"/>
    </source>
</evidence>